<dbReference type="InterPro" id="IPR001940">
    <property type="entry name" value="Peptidase_S1C"/>
</dbReference>
<dbReference type="InterPro" id="IPR041489">
    <property type="entry name" value="PDZ_6"/>
</dbReference>
<evidence type="ECO:0000256" key="6">
    <source>
        <dbReference type="ARBA" id="ARBA00022801"/>
    </source>
</evidence>
<dbReference type="AlphaFoldDB" id="A0A1C3UT48"/>
<dbReference type="SUPFAM" id="SSF50494">
    <property type="entry name" value="Trypsin-like serine proteases"/>
    <property type="match status" value="1"/>
</dbReference>
<dbReference type="GO" id="GO:0006508">
    <property type="term" value="P:proteolysis"/>
    <property type="evidence" value="ECO:0007669"/>
    <property type="project" value="UniProtKB-KW"/>
</dbReference>
<feature type="active site" description="Charge relay system" evidence="8">
    <location>
        <position position="235"/>
    </location>
</feature>
<sequence length="500" mass="51128">MSSLLRKHRTAAIVGAAIIVGAGALPFAFSTSAAIASAAEPAGIIVPGGSFAAIVDADKPAVVTVTTTMKATDTSTDGSNSPMDEQFRQFFENQGIPFPKQMPHQQQNQHAMALGSGFIISPDGIIVTNNHVVQNAVDIKVTLDDGTEVPAKLLGADAKSDLAVLKIKAPKPLATIAWGDSDKLKLGDQILAIGNPFGIGTTVTAGIVSARGRDLHSGPYDDFIQIDAPINHGNSGGPLVDREGNVVGINTAIYSPNGGSVGVGFAIPSDEAKSIVAKLEKNGSIDHGYLGVAIQPVTSDVANAMGLSQAQGALIANVNDDTPAARAGIKSGDIVTAVGNETVKTPKDLSRLVADLAPGDKRSVTLWRDGKSMDVSVTIGGNDDSKQAANDSGDGKVQPSNQPSIGVGLANLTPDVRQQLNLPHGVEGAVVASVNPDKSAAAAGIQTGDIIVSVNDQPVRNAHDVQTAVAKAGKDGRKSVLLLIERDGAKTFVAVPFSAA</sequence>
<evidence type="ECO:0000256" key="5">
    <source>
        <dbReference type="ARBA" id="ARBA00022764"/>
    </source>
</evidence>
<evidence type="ECO:0000259" key="11">
    <source>
        <dbReference type="PROSITE" id="PS50106"/>
    </source>
</evidence>
<feature type="active site" description="Charge relay system" evidence="8">
    <location>
        <position position="161"/>
    </location>
</feature>
<dbReference type="Gene3D" id="2.30.42.10">
    <property type="match status" value="2"/>
</dbReference>
<dbReference type="NCBIfam" id="TIGR02037">
    <property type="entry name" value="degP_htrA_DO"/>
    <property type="match status" value="1"/>
</dbReference>
<dbReference type="RefSeq" id="WP_092845604.1">
    <property type="nucleotide sequence ID" value="NZ_FMAH01000005.1"/>
</dbReference>
<name>A0A1C3UT48_9HYPH</name>
<feature type="binding site" evidence="9">
    <location>
        <begin position="233"/>
        <end position="235"/>
    </location>
    <ligand>
        <name>substrate</name>
    </ligand>
</feature>
<keyword evidence="3" id="KW-0732">Signal</keyword>
<dbReference type="InterPro" id="IPR001478">
    <property type="entry name" value="PDZ"/>
</dbReference>
<evidence type="ECO:0000256" key="4">
    <source>
        <dbReference type="ARBA" id="ARBA00022737"/>
    </source>
</evidence>
<proteinExistence type="predicted"/>
<evidence type="ECO:0000256" key="7">
    <source>
        <dbReference type="ARBA" id="ARBA00022825"/>
    </source>
</evidence>
<comment type="subcellular location">
    <subcellularLocation>
        <location evidence="1">Periplasm</location>
    </subcellularLocation>
</comment>
<evidence type="ECO:0000256" key="9">
    <source>
        <dbReference type="PIRSR" id="PIRSR611782-2"/>
    </source>
</evidence>
<reference evidence="13" key="1">
    <citation type="submission" date="2016-08" db="EMBL/GenBank/DDBJ databases">
        <authorList>
            <person name="Varghese N."/>
            <person name="Submissions Spin"/>
        </authorList>
    </citation>
    <scope>NUCLEOTIDE SEQUENCE [LARGE SCALE GENOMIC DNA]</scope>
    <source>
        <strain evidence="13">HAMBI 2971</strain>
    </source>
</reference>
<feature type="binding site" evidence="9">
    <location>
        <position position="131"/>
    </location>
    <ligand>
        <name>substrate</name>
    </ligand>
</feature>
<dbReference type="GO" id="GO:0004252">
    <property type="term" value="F:serine-type endopeptidase activity"/>
    <property type="evidence" value="ECO:0007669"/>
    <property type="project" value="InterPro"/>
</dbReference>
<evidence type="ECO:0000256" key="8">
    <source>
        <dbReference type="PIRSR" id="PIRSR611782-1"/>
    </source>
</evidence>
<dbReference type="PROSITE" id="PS50106">
    <property type="entry name" value="PDZ"/>
    <property type="match status" value="2"/>
</dbReference>
<dbReference type="SMART" id="SM00228">
    <property type="entry name" value="PDZ"/>
    <property type="match status" value="2"/>
</dbReference>
<dbReference type="InterPro" id="IPR036034">
    <property type="entry name" value="PDZ_sf"/>
</dbReference>
<dbReference type="InterPro" id="IPR051201">
    <property type="entry name" value="Chloro_Bact_Ser_Proteases"/>
</dbReference>
<dbReference type="PANTHER" id="PTHR43343:SF3">
    <property type="entry name" value="PROTEASE DO-LIKE 8, CHLOROPLASTIC"/>
    <property type="match status" value="1"/>
</dbReference>
<dbReference type="Proteomes" id="UP000199435">
    <property type="component" value="Unassembled WGS sequence"/>
</dbReference>
<evidence type="ECO:0000256" key="10">
    <source>
        <dbReference type="SAM" id="MobiDB-lite"/>
    </source>
</evidence>
<feature type="domain" description="PDZ" evidence="11">
    <location>
        <begin position="394"/>
        <end position="488"/>
    </location>
</feature>
<evidence type="ECO:0000256" key="2">
    <source>
        <dbReference type="ARBA" id="ARBA00022670"/>
    </source>
</evidence>
<dbReference type="Pfam" id="PF13180">
    <property type="entry name" value="PDZ_2"/>
    <property type="match status" value="1"/>
</dbReference>
<keyword evidence="5" id="KW-0574">Periplasm</keyword>
<feature type="domain" description="PDZ" evidence="11">
    <location>
        <begin position="276"/>
        <end position="344"/>
    </location>
</feature>
<evidence type="ECO:0000313" key="13">
    <source>
        <dbReference type="Proteomes" id="UP000199435"/>
    </source>
</evidence>
<keyword evidence="4" id="KW-0677">Repeat</keyword>
<dbReference type="InterPro" id="IPR009003">
    <property type="entry name" value="Peptidase_S1_PA"/>
</dbReference>
<dbReference type="InterPro" id="IPR011782">
    <property type="entry name" value="Pept_S1C_Do"/>
</dbReference>
<dbReference type="PANTHER" id="PTHR43343">
    <property type="entry name" value="PEPTIDASE S12"/>
    <property type="match status" value="1"/>
</dbReference>
<organism evidence="12 13">
    <name type="scientific">Rhizobium miluonense</name>
    <dbReference type="NCBI Taxonomy" id="411945"/>
    <lineage>
        <taxon>Bacteria</taxon>
        <taxon>Pseudomonadati</taxon>
        <taxon>Pseudomonadota</taxon>
        <taxon>Alphaproteobacteria</taxon>
        <taxon>Hyphomicrobiales</taxon>
        <taxon>Rhizobiaceae</taxon>
        <taxon>Rhizobium/Agrobacterium group</taxon>
        <taxon>Rhizobium</taxon>
    </lineage>
</organism>
<feature type="binding site" evidence="9">
    <location>
        <position position="161"/>
    </location>
    <ligand>
        <name>substrate</name>
    </ligand>
</feature>
<keyword evidence="13" id="KW-1185">Reference proteome</keyword>
<feature type="region of interest" description="Disordered" evidence="10">
    <location>
        <begin position="380"/>
        <end position="399"/>
    </location>
</feature>
<evidence type="ECO:0000256" key="1">
    <source>
        <dbReference type="ARBA" id="ARBA00004418"/>
    </source>
</evidence>
<keyword evidence="2 12" id="KW-0645">Protease</keyword>
<dbReference type="STRING" id="411945.GA0061102_1005173"/>
<feature type="active site" description="Charge relay system" evidence="8">
    <location>
        <position position="131"/>
    </location>
</feature>
<dbReference type="SUPFAM" id="SSF50156">
    <property type="entry name" value="PDZ domain-like"/>
    <property type="match status" value="2"/>
</dbReference>
<dbReference type="Pfam" id="PF17820">
    <property type="entry name" value="PDZ_6"/>
    <property type="match status" value="1"/>
</dbReference>
<protein>
    <submittedName>
        <fullName evidence="12">Serine protease Do</fullName>
    </submittedName>
</protein>
<keyword evidence="6" id="KW-0378">Hydrolase</keyword>
<dbReference type="Pfam" id="PF13365">
    <property type="entry name" value="Trypsin_2"/>
    <property type="match status" value="1"/>
</dbReference>
<keyword evidence="7" id="KW-0720">Serine protease</keyword>
<dbReference type="CDD" id="cd10839">
    <property type="entry name" value="cpPDZ1_DegP-like"/>
    <property type="match status" value="1"/>
</dbReference>
<evidence type="ECO:0000313" key="12">
    <source>
        <dbReference type="EMBL" id="SCB18604.1"/>
    </source>
</evidence>
<dbReference type="CDD" id="cd06779">
    <property type="entry name" value="cpPDZ_Deg_HtrA-like"/>
    <property type="match status" value="1"/>
</dbReference>
<accession>A0A1C3UT48</accession>
<dbReference type="EMBL" id="FMAH01000005">
    <property type="protein sequence ID" value="SCB18604.1"/>
    <property type="molecule type" value="Genomic_DNA"/>
</dbReference>
<evidence type="ECO:0000256" key="3">
    <source>
        <dbReference type="ARBA" id="ARBA00022729"/>
    </source>
</evidence>
<dbReference type="Gene3D" id="2.40.10.120">
    <property type="match status" value="1"/>
</dbReference>
<gene>
    <name evidence="12" type="ORF">GA0061102_1005173</name>
</gene>
<dbReference type="OrthoDB" id="9758917at2"/>
<dbReference type="PRINTS" id="PR00834">
    <property type="entry name" value="PROTEASES2C"/>
</dbReference>